<dbReference type="EMBL" id="JAMOIM010000039">
    <property type="protein sequence ID" value="MCW6512062.1"/>
    <property type="molecule type" value="Genomic_DNA"/>
</dbReference>
<dbReference type="AlphaFoldDB" id="A0AA42CR33"/>
<protein>
    <recommendedName>
        <fullName evidence="3">Indoleacetamide hydrolase</fullName>
    </recommendedName>
</protein>
<evidence type="ECO:0000256" key="2">
    <source>
        <dbReference type="ARBA" id="ARBA00009199"/>
    </source>
</evidence>
<organism evidence="5 6">
    <name type="scientific">Lichenifustis flavocetrariae</name>
    <dbReference type="NCBI Taxonomy" id="2949735"/>
    <lineage>
        <taxon>Bacteria</taxon>
        <taxon>Pseudomonadati</taxon>
        <taxon>Pseudomonadota</taxon>
        <taxon>Alphaproteobacteria</taxon>
        <taxon>Hyphomicrobiales</taxon>
        <taxon>Lichenihabitantaceae</taxon>
        <taxon>Lichenifustis</taxon>
    </lineage>
</organism>
<feature type="domain" description="Amidase" evidence="4">
    <location>
        <begin position="26"/>
        <end position="450"/>
    </location>
</feature>
<evidence type="ECO:0000313" key="5">
    <source>
        <dbReference type="EMBL" id="MCW6512062.1"/>
    </source>
</evidence>
<dbReference type="RefSeq" id="WP_282588441.1">
    <property type="nucleotide sequence ID" value="NZ_JAMOIM010000039.1"/>
</dbReference>
<dbReference type="InterPro" id="IPR020556">
    <property type="entry name" value="Amidase_CS"/>
</dbReference>
<comment type="similarity">
    <text evidence="2">Belongs to the amidase family.</text>
</comment>
<dbReference type="InterPro" id="IPR023631">
    <property type="entry name" value="Amidase_dom"/>
</dbReference>
<dbReference type="InterPro" id="IPR036928">
    <property type="entry name" value="AS_sf"/>
</dbReference>
<evidence type="ECO:0000256" key="3">
    <source>
        <dbReference type="ARBA" id="ARBA00021874"/>
    </source>
</evidence>
<dbReference type="Proteomes" id="UP001165667">
    <property type="component" value="Unassembled WGS sequence"/>
</dbReference>
<name>A0AA42CR33_9HYPH</name>
<dbReference type="GO" id="GO:0003824">
    <property type="term" value="F:catalytic activity"/>
    <property type="evidence" value="ECO:0007669"/>
    <property type="project" value="InterPro"/>
</dbReference>
<dbReference type="Pfam" id="PF01425">
    <property type="entry name" value="Amidase"/>
    <property type="match status" value="1"/>
</dbReference>
<dbReference type="PANTHER" id="PTHR11895:SF7">
    <property type="entry name" value="GLUTAMYL-TRNA(GLN) AMIDOTRANSFERASE SUBUNIT A, MITOCHONDRIAL"/>
    <property type="match status" value="1"/>
</dbReference>
<accession>A0AA42CR33</accession>
<proteinExistence type="inferred from homology"/>
<keyword evidence="6" id="KW-1185">Reference proteome</keyword>
<evidence type="ECO:0000256" key="1">
    <source>
        <dbReference type="ARBA" id="ARBA00003871"/>
    </source>
</evidence>
<evidence type="ECO:0000313" key="6">
    <source>
        <dbReference type="Proteomes" id="UP001165667"/>
    </source>
</evidence>
<sequence length="469" mass="50059">MIQNIIFFDATGLAALIRTKQISPVEVVRAHLDRIEAVDPRINAIVTVAEDAMAAARKAEATVMAGLDLGPLHGVPFTVKDSIDTAGVMTQRGSPIFKGRTPDVDATSVARLKKAGGILLAKTNLPEFSYWIESDNLLSGRSNNPWDLDRTPGGSSGGESAAIAAGMSPLGLGTDLAISVRGPAAQTGIVSLKATHGRVPMTGIWPRAPRRFWHVGPMARSIRDLALAFSQLAGPDGLDAFATSTVPFDAGIGAAPDRKLRVGWMVGPGFGPIDTEVAATVQAAAEALKGEGHHVEEVRIPALERDFALDVFNKLHVMEMKPAFREAIAGRPDDEIYKMARTMLSLPDTSMEDYVAAEQAAERLRDGYAAYFRDFDVLLTPVLPVPAHKHGITELVVNGQTIDLTYLQGATVPLNVTGLPGLSMRFGTSREGLPINVQLVGRWQAETTILHAASVLENVSPVRGLHPSL</sequence>
<comment type="function">
    <text evidence="1">Hydrolyzes indole-3-acetamide (IAM) into indole-3-acetic acid (IAA).</text>
</comment>
<dbReference type="Gene3D" id="3.90.1300.10">
    <property type="entry name" value="Amidase signature (AS) domain"/>
    <property type="match status" value="1"/>
</dbReference>
<dbReference type="PANTHER" id="PTHR11895">
    <property type="entry name" value="TRANSAMIDASE"/>
    <property type="match status" value="1"/>
</dbReference>
<reference evidence="5" key="1">
    <citation type="submission" date="2022-05" db="EMBL/GenBank/DDBJ databases">
        <authorList>
            <person name="Pankratov T."/>
        </authorList>
    </citation>
    <scope>NUCLEOTIDE SEQUENCE</scope>
    <source>
        <strain evidence="5">BP6-180914</strain>
    </source>
</reference>
<dbReference type="PROSITE" id="PS00571">
    <property type="entry name" value="AMIDASES"/>
    <property type="match status" value="1"/>
</dbReference>
<evidence type="ECO:0000259" key="4">
    <source>
        <dbReference type="Pfam" id="PF01425"/>
    </source>
</evidence>
<dbReference type="SUPFAM" id="SSF75304">
    <property type="entry name" value="Amidase signature (AS) enzymes"/>
    <property type="match status" value="1"/>
</dbReference>
<gene>
    <name evidence="5" type="ORF">M8523_29430</name>
</gene>
<comment type="caution">
    <text evidence="5">The sequence shown here is derived from an EMBL/GenBank/DDBJ whole genome shotgun (WGS) entry which is preliminary data.</text>
</comment>
<dbReference type="InterPro" id="IPR000120">
    <property type="entry name" value="Amidase"/>
</dbReference>